<dbReference type="EMBL" id="BARU01034243">
    <property type="protein sequence ID" value="GAH62401.1"/>
    <property type="molecule type" value="Genomic_DNA"/>
</dbReference>
<organism evidence="2">
    <name type="scientific">marine sediment metagenome</name>
    <dbReference type="NCBI Taxonomy" id="412755"/>
    <lineage>
        <taxon>unclassified sequences</taxon>
        <taxon>metagenomes</taxon>
        <taxon>ecological metagenomes</taxon>
    </lineage>
</organism>
<dbReference type="AlphaFoldDB" id="X1GWT7"/>
<feature type="transmembrane region" description="Helical" evidence="1">
    <location>
        <begin position="69"/>
        <end position="86"/>
    </location>
</feature>
<proteinExistence type="predicted"/>
<evidence type="ECO:0000256" key="1">
    <source>
        <dbReference type="SAM" id="Phobius"/>
    </source>
</evidence>
<reference evidence="2" key="1">
    <citation type="journal article" date="2014" name="Front. Microbiol.">
        <title>High frequency of phylogenetically diverse reductive dehalogenase-homologous genes in deep subseafloor sedimentary metagenomes.</title>
        <authorList>
            <person name="Kawai M."/>
            <person name="Futagami T."/>
            <person name="Toyoda A."/>
            <person name="Takaki Y."/>
            <person name="Nishi S."/>
            <person name="Hori S."/>
            <person name="Arai W."/>
            <person name="Tsubouchi T."/>
            <person name="Morono Y."/>
            <person name="Uchiyama I."/>
            <person name="Ito T."/>
            <person name="Fujiyama A."/>
            <person name="Inagaki F."/>
            <person name="Takami H."/>
        </authorList>
    </citation>
    <scope>NUCLEOTIDE SEQUENCE</scope>
    <source>
        <strain evidence="2">Expedition CK06-06</strain>
    </source>
</reference>
<keyword evidence="1" id="KW-0812">Transmembrane</keyword>
<gene>
    <name evidence="2" type="ORF">S03H2_53781</name>
</gene>
<protein>
    <submittedName>
        <fullName evidence="2">Uncharacterized protein</fullName>
    </submittedName>
</protein>
<name>X1GWT7_9ZZZZ</name>
<accession>X1GWT7</accession>
<feature type="transmembrane region" description="Helical" evidence="1">
    <location>
        <begin position="145"/>
        <end position="162"/>
    </location>
</feature>
<sequence length="178" mass="20574">QGDPFYDKIRAQGDGYEQGQLLNRQGIKFLKDNLIHRQSIFLRKMKYHFDPFLAYKIKKGETLVTISKYNWMYVFLAPFIILGFLIRSKDKFVLMSALFLSVNILTALVYLGDVRYRLEIEPLLIIVGCMGLTAFIRSSPLRLKFVLFWLLINAVGGIFFPTELPKLIMDLVPGTDPM</sequence>
<comment type="caution">
    <text evidence="2">The sequence shown here is derived from an EMBL/GenBank/DDBJ whole genome shotgun (WGS) entry which is preliminary data.</text>
</comment>
<keyword evidence="1" id="KW-0472">Membrane</keyword>
<feature type="transmembrane region" description="Helical" evidence="1">
    <location>
        <begin position="123"/>
        <end position="139"/>
    </location>
</feature>
<keyword evidence="1" id="KW-1133">Transmembrane helix</keyword>
<feature type="transmembrane region" description="Helical" evidence="1">
    <location>
        <begin position="92"/>
        <end position="111"/>
    </location>
</feature>
<feature type="non-terminal residue" evidence="2">
    <location>
        <position position="1"/>
    </location>
</feature>
<evidence type="ECO:0000313" key="2">
    <source>
        <dbReference type="EMBL" id="GAH62401.1"/>
    </source>
</evidence>